<dbReference type="Proteomes" id="UP000321577">
    <property type="component" value="Unassembled WGS sequence"/>
</dbReference>
<sequence>MNRRHFLQTAAATVPAAFATPSQAAPVATRIIDTHTHFYDPTRPQGVPWPTKNTPLYRKVMPSDWRALAEPHGIKETVIVEASQWVEDNQWILDLASQEKCIVGFVGNLDPTTPEFAANVKRFAANPIFRGVRWRADLVRIDANKEAALAGAKVLADHGLELDLNGGPDLLPHAAKLAAEVPDLRIVIDHLGASGDPKSLKPEWKDNIKEVAKPKNVWMKVSALVEQVKGAEGQAPRDVSYYLPILDHLWESFGPDRLVYGSNWPVSDRGAPYEVVFGLVRDYFSTKGSDACEKYFWKNSKDVYRWIER</sequence>
<dbReference type="GO" id="GO:0016787">
    <property type="term" value="F:hydrolase activity"/>
    <property type="evidence" value="ECO:0007669"/>
    <property type="project" value="UniProtKB-KW"/>
</dbReference>
<dbReference type="AlphaFoldDB" id="A0A512M7E4"/>
<feature type="domain" description="Amidohydrolase-related" evidence="3">
    <location>
        <begin position="32"/>
        <end position="305"/>
    </location>
</feature>
<name>A0A512M7E4_9BACT</name>
<keyword evidence="2" id="KW-0732">Signal</keyword>
<feature type="signal peptide" evidence="2">
    <location>
        <begin position="1"/>
        <end position="24"/>
    </location>
</feature>
<dbReference type="PROSITE" id="PS00430">
    <property type="entry name" value="TONB_DEPENDENT_REC_1"/>
    <property type="match status" value="1"/>
</dbReference>
<evidence type="ECO:0000256" key="2">
    <source>
        <dbReference type="SAM" id="SignalP"/>
    </source>
</evidence>
<keyword evidence="4" id="KW-0378">Hydrolase</keyword>
<feature type="chain" id="PRO_5021898302" evidence="2">
    <location>
        <begin position="25"/>
        <end position="309"/>
    </location>
</feature>
<dbReference type="InterPro" id="IPR006680">
    <property type="entry name" value="Amidohydro-rel"/>
</dbReference>
<dbReference type="InterPro" id="IPR052350">
    <property type="entry name" value="Metallo-dep_Lactonases"/>
</dbReference>
<comment type="caution">
    <text evidence="4">The sequence shown here is derived from an EMBL/GenBank/DDBJ whole genome shotgun (WGS) entry which is preliminary data.</text>
</comment>
<organism evidence="4 5">
    <name type="scientific">Brevifollis gellanilyticus</name>
    <dbReference type="NCBI Taxonomy" id="748831"/>
    <lineage>
        <taxon>Bacteria</taxon>
        <taxon>Pseudomonadati</taxon>
        <taxon>Verrucomicrobiota</taxon>
        <taxon>Verrucomicrobiia</taxon>
        <taxon>Verrucomicrobiales</taxon>
        <taxon>Verrucomicrobiaceae</taxon>
    </lineage>
</organism>
<dbReference type="PANTHER" id="PTHR43569">
    <property type="entry name" value="AMIDOHYDROLASE"/>
    <property type="match status" value="1"/>
</dbReference>
<dbReference type="PROSITE" id="PS51318">
    <property type="entry name" value="TAT"/>
    <property type="match status" value="1"/>
</dbReference>
<dbReference type="Pfam" id="PF04909">
    <property type="entry name" value="Amidohydro_2"/>
    <property type="match status" value="1"/>
</dbReference>
<comment type="similarity">
    <text evidence="1">Belongs to the metallo-dependent hydrolases superfamily.</text>
</comment>
<evidence type="ECO:0000313" key="5">
    <source>
        <dbReference type="Proteomes" id="UP000321577"/>
    </source>
</evidence>
<gene>
    <name evidence="4" type="ORF">BGE01nite_19530</name>
</gene>
<protein>
    <submittedName>
        <fullName evidence="4">Amidohydrolase</fullName>
    </submittedName>
</protein>
<dbReference type="SUPFAM" id="SSF51556">
    <property type="entry name" value="Metallo-dependent hydrolases"/>
    <property type="match status" value="1"/>
</dbReference>
<keyword evidence="5" id="KW-1185">Reference proteome</keyword>
<dbReference type="OrthoDB" id="5450317at2"/>
<dbReference type="InterPro" id="IPR032466">
    <property type="entry name" value="Metal_Hydrolase"/>
</dbReference>
<dbReference type="InterPro" id="IPR006311">
    <property type="entry name" value="TAT_signal"/>
</dbReference>
<dbReference type="RefSeq" id="WP_146850254.1">
    <property type="nucleotide sequence ID" value="NZ_BKAG01000011.1"/>
</dbReference>
<proteinExistence type="inferred from homology"/>
<evidence type="ECO:0000313" key="4">
    <source>
        <dbReference type="EMBL" id="GEP42662.1"/>
    </source>
</evidence>
<evidence type="ECO:0000259" key="3">
    <source>
        <dbReference type="Pfam" id="PF04909"/>
    </source>
</evidence>
<dbReference type="InterPro" id="IPR010916">
    <property type="entry name" value="TonB_box_CS"/>
</dbReference>
<accession>A0A512M7E4</accession>
<dbReference type="PANTHER" id="PTHR43569:SF2">
    <property type="entry name" value="AMIDOHYDROLASE-RELATED DOMAIN-CONTAINING PROTEIN"/>
    <property type="match status" value="1"/>
</dbReference>
<evidence type="ECO:0000256" key="1">
    <source>
        <dbReference type="ARBA" id="ARBA00038310"/>
    </source>
</evidence>
<dbReference type="EMBL" id="BKAG01000011">
    <property type="protein sequence ID" value="GEP42662.1"/>
    <property type="molecule type" value="Genomic_DNA"/>
</dbReference>
<reference evidence="4 5" key="1">
    <citation type="submission" date="2019-07" db="EMBL/GenBank/DDBJ databases">
        <title>Whole genome shotgun sequence of Brevifollis gellanilyticus NBRC 108608.</title>
        <authorList>
            <person name="Hosoyama A."/>
            <person name="Uohara A."/>
            <person name="Ohji S."/>
            <person name="Ichikawa N."/>
        </authorList>
    </citation>
    <scope>NUCLEOTIDE SEQUENCE [LARGE SCALE GENOMIC DNA]</scope>
    <source>
        <strain evidence="4 5">NBRC 108608</strain>
    </source>
</reference>
<dbReference type="Gene3D" id="3.20.20.140">
    <property type="entry name" value="Metal-dependent hydrolases"/>
    <property type="match status" value="1"/>
</dbReference>